<evidence type="ECO:0000313" key="1">
    <source>
        <dbReference type="EMBL" id="GAA3356324.1"/>
    </source>
</evidence>
<accession>A0ABP6RM56</accession>
<dbReference type="Gene3D" id="3.40.50.300">
    <property type="entry name" value="P-loop containing nucleotide triphosphate hydrolases"/>
    <property type="match status" value="1"/>
</dbReference>
<dbReference type="InterPro" id="IPR027417">
    <property type="entry name" value="P-loop_NTPase"/>
</dbReference>
<keyword evidence="2" id="KW-1185">Reference proteome</keyword>
<reference evidence="2" key="1">
    <citation type="journal article" date="2019" name="Int. J. Syst. Evol. Microbiol.">
        <title>The Global Catalogue of Microorganisms (GCM) 10K type strain sequencing project: providing services to taxonomists for standard genome sequencing and annotation.</title>
        <authorList>
            <consortium name="The Broad Institute Genomics Platform"/>
            <consortium name="The Broad Institute Genome Sequencing Center for Infectious Disease"/>
            <person name="Wu L."/>
            <person name="Ma J."/>
        </authorList>
    </citation>
    <scope>NUCLEOTIDE SEQUENCE [LARGE SCALE GENOMIC DNA]</scope>
    <source>
        <strain evidence="2">JCM 9687</strain>
    </source>
</reference>
<proteinExistence type="predicted"/>
<dbReference type="Proteomes" id="UP001500483">
    <property type="component" value="Unassembled WGS sequence"/>
</dbReference>
<protein>
    <recommendedName>
        <fullName evidence="3">Sulfotransferase domain-containing protein</fullName>
    </recommendedName>
</protein>
<comment type="caution">
    <text evidence="1">The sequence shown here is derived from an EMBL/GenBank/DDBJ whole genome shotgun (WGS) entry which is preliminary data.</text>
</comment>
<dbReference type="EMBL" id="BAAAYK010000038">
    <property type="protein sequence ID" value="GAA3356324.1"/>
    <property type="molecule type" value="Genomic_DNA"/>
</dbReference>
<evidence type="ECO:0008006" key="3">
    <source>
        <dbReference type="Google" id="ProtNLM"/>
    </source>
</evidence>
<organism evidence="1 2">
    <name type="scientific">Saccharopolyspora gregorii</name>
    <dbReference type="NCBI Taxonomy" id="33914"/>
    <lineage>
        <taxon>Bacteria</taxon>
        <taxon>Bacillati</taxon>
        <taxon>Actinomycetota</taxon>
        <taxon>Actinomycetes</taxon>
        <taxon>Pseudonocardiales</taxon>
        <taxon>Pseudonocardiaceae</taxon>
        <taxon>Saccharopolyspora</taxon>
    </lineage>
</organism>
<gene>
    <name evidence="1" type="ORF">GCM10020366_19940</name>
</gene>
<dbReference type="SUPFAM" id="SSF52540">
    <property type="entry name" value="P-loop containing nucleoside triphosphate hydrolases"/>
    <property type="match status" value="1"/>
</dbReference>
<name>A0ABP6RM56_9PSEU</name>
<sequence length="297" mass="33383">MVALGYGMYGQSRITDDIRPELSRPARLRAARLVHGAERAAELENADPDVFDQVTGQAWEALGWAWQARLGLPLENRYGATLVNSELVAQARSRSIGSRFSDTPENVCWILPELDIKKIDGNFIQEWADTGEPRIIFMYRDPRDVILSMVNFLSGKTAAGFGNFSEFKVFSAILNSFPTMDEKLEYALSDPAFPCMGDHRRALWLLHHPRVCAVSFEELVGPRGLGTEQRQDAAIRRILDFVGSRSSPAEVAEKIFREDSFSFFKGQIGAWREVFTARHREIAESVLGDVLSSYGYV</sequence>
<evidence type="ECO:0000313" key="2">
    <source>
        <dbReference type="Proteomes" id="UP001500483"/>
    </source>
</evidence>